<comment type="caution">
    <text evidence="1">The sequence shown here is derived from an EMBL/GenBank/DDBJ whole genome shotgun (WGS) entry which is preliminary data.</text>
</comment>
<dbReference type="InterPro" id="IPR012710">
    <property type="entry name" value="Phosphonoacetate_hydro"/>
</dbReference>
<evidence type="ECO:0008006" key="3">
    <source>
        <dbReference type="Google" id="ProtNLM"/>
    </source>
</evidence>
<dbReference type="Gene3D" id="3.40.720.10">
    <property type="entry name" value="Alkaline Phosphatase, subunit A"/>
    <property type="match status" value="1"/>
</dbReference>
<gene>
    <name evidence="1" type="ORF">PG996_010329</name>
</gene>
<dbReference type="PANTHER" id="PTHR10151:SF120">
    <property type="entry name" value="BIS(5'-ADENOSYL)-TRIPHOSPHATASE"/>
    <property type="match status" value="1"/>
</dbReference>
<name>A0ABR1UNA5_9PEZI</name>
<dbReference type="Gene3D" id="3.30.1360.110">
    <property type="entry name" value="Domain 2, Phosphonoacetate Hydrolase"/>
    <property type="match status" value="1"/>
</dbReference>
<dbReference type="PANTHER" id="PTHR10151">
    <property type="entry name" value="ECTONUCLEOTIDE PYROPHOSPHATASE/PHOSPHODIESTERASE"/>
    <property type="match status" value="1"/>
</dbReference>
<sequence length="433" mass="46619">MSSNNDLKQSATADLTPKAQITFHGKTYNLPRQPTVVVCIDGFDPSYLEQGIADGLLPTLRGFMEHGFHATADAAMPTFTNPNNVSIITGVPTAVHGIAGNYFLDRATGDEVMVVDDSLLRGSTILAEMAAGPGGVRVAAVTAKDKLRRILGHGLAEGDGSICWSSQCASEEILAWLGKEGDDGAVAAPPSQYSAELSLLVLDAGVKILEERRGDLLYLTLSDWVQHKHAPGSPVANEFMSAIDARLGRMVDLGAVVAVTGDHGMNDKCDEGGRPNILFVQDELENKFGPGCARVICPITDPFVKHHGALGSFVRVHVSEARGADIKDMVKFCKGFAEVDMILPKEEAARVFEMPEDREGDFVIVSNKNAVVGSKATEHDLSSLEGHRLRSHGGLSEQKVPLLMSKPAQSSEDIATKRWRNFDIFDLILNYGQ</sequence>
<dbReference type="EMBL" id="JAQQWM010000006">
    <property type="protein sequence ID" value="KAK8060399.1"/>
    <property type="molecule type" value="Genomic_DNA"/>
</dbReference>
<protein>
    <recommendedName>
        <fullName evidence="3">Phosphonoacetate hydrolase</fullName>
    </recommendedName>
</protein>
<dbReference type="Pfam" id="PF01663">
    <property type="entry name" value="Phosphodiest"/>
    <property type="match status" value="1"/>
</dbReference>
<proteinExistence type="predicted"/>
<dbReference type="InterPro" id="IPR023116">
    <property type="entry name" value="Phosphonoacetate_hydro_insert"/>
</dbReference>
<organism evidence="1 2">
    <name type="scientific">Apiospora saccharicola</name>
    <dbReference type="NCBI Taxonomy" id="335842"/>
    <lineage>
        <taxon>Eukaryota</taxon>
        <taxon>Fungi</taxon>
        <taxon>Dikarya</taxon>
        <taxon>Ascomycota</taxon>
        <taxon>Pezizomycotina</taxon>
        <taxon>Sordariomycetes</taxon>
        <taxon>Xylariomycetidae</taxon>
        <taxon>Amphisphaeriales</taxon>
        <taxon>Apiosporaceae</taxon>
        <taxon>Apiospora</taxon>
    </lineage>
</organism>
<reference evidence="1 2" key="1">
    <citation type="submission" date="2023-01" db="EMBL/GenBank/DDBJ databases">
        <title>Analysis of 21 Apiospora genomes using comparative genomics revels a genus with tremendous synthesis potential of carbohydrate active enzymes and secondary metabolites.</title>
        <authorList>
            <person name="Sorensen T."/>
        </authorList>
    </citation>
    <scope>NUCLEOTIDE SEQUENCE [LARGE SCALE GENOMIC DNA]</scope>
    <source>
        <strain evidence="1 2">CBS 83171</strain>
    </source>
</reference>
<evidence type="ECO:0000313" key="2">
    <source>
        <dbReference type="Proteomes" id="UP001446871"/>
    </source>
</evidence>
<keyword evidence="2" id="KW-1185">Reference proteome</keyword>
<dbReference type="Proteomes" id="UP001446871">
    <property type="component" value="Unassembled WGS sequence"/>
</dbReference>
<dbReference type="InterPro" id="IPR002591">
    <property type="entry name" value="Phosphodiest/P_Trfase"/>
</dbReference>
<dbReference type="InterPro" id="IPR017850">
    <property type="entry name" value="Alkaline_phosphatase_core_sf"/>
</dbReference>
<accession>A0ABR1UNA5</accession>
<evidence type="ECO:0000313" key="1">
    <source>
        <dbReference type="EMBL" id="KAK8060399.1"/>
    </source>
</evidence>
<dbReference type="SUPFAM" id="SSF53649">
    <property type="entry name" value="Alkaline phosphatase-like"/>
    <property type="match status" value="1"/>
</dbReference>
<dbReference type="NCBIfam" id="TIGR02335">
    <property type="entry name" value="hydr_PhnA"/>
    <property type="match status" value="1"/>
</dbReference>
<dbReference type="CDD" id="cd16018">
    <property type="entry name" value="Enpp"/>
    <property type="match status" value="1"/>
</dbReference>